<evidence type="ECO:0000313" key="2">
    <source>
        <dbReference type="EMBL" id="MDG3495867.1"/>
    </source>
</evidence>
<dbReference type="EMBL" id="VBTY01000131">
    <property type="protein sequence ID" value="MDG3495867.1"/>
    <property type="molecule type" value="Genomic_DNA"/>
</dbReference>
<proteinExistence type="predicted"/>
<protein>
    <submittedName>
        <fullName evidence="2">Uncharacterized protein</fullName>
    </submittedName>
</protein>
<feature type="non-terminal residue" evidence="2">
    <location>
        <position position="1"/>
    </location>
</feature>
<dbReference type="AlphaFoldDB" id="A0A9X4RJ05"/>
<accession>A0A9X4RJ05</accession>
<feature type="region of interest" description="Disordered" evidence="1">
    <location>
        <begin position="74"/>
        <end position="99"/>
    </location>
</feature>
<reference evidence="2" key="1">
    <citation type="submission" date="2019-05" db="EMBL/GenBank/DDBJ databases">
        <title>Whole genome sequencing of Pseudanabaena catenata USMAC16.</title>
        <authorList>
            <person name="Khan Z."/>
            <person name="Omar W.M."/>
            <person name="Convey P."/>
            <person name="Merican F."/>
            <person name="Najimudin N."/>
        </authorList>
    </citation>
    <scope>NUCLEOTIDE SEQUENCE</scope>
    <source>
        <strain evidence="2">USMAC16</strain>
    </source>
</reference>
<organism evidence="2 3">
    <name type="scientific">Pseudanabaena catenata USMAC16</name>
    <dbReference type="NCBI Taxonomy" id="1855837"/>
    <lineage>
        <taxon>Bacteria</taxon>
        <taxon>Bacillati</taxon>
        <taxon>Cyanobacteriota</taxon>
        <taxon>Cyanophyceae</taxon>
        <taxon>Pseudanabaenales</taxon>
        <taxon>Pseudanabaenaceae</taxon>
        <taxon>Pseudanabaena</taxon>
    </lineage>
</organism>
<name>A0A9X4RJ05_9CYAN</name>
<keyword evidence="3" id="KW-1185">Reference proteome</keyword>
<evidence type="ECO:0000313" key="3">
    <source>
        <dbReference type="Proteomes" id="UP001152872"/>
    </source>
</evidence>
<dbReference type="RefSeq" id="WP_233424359.1">
    <property type="nucleotide sequence ID" value="NZ_VBTY01000131.1"/>
</dbReference>
<dbReference type="Proteomes" id="UP001152872">
    <property type="component" value="Unassembled WGS sequence"/>
</dbReference>
<comment type="caution">
    <text evidence="2">The sequence shown here is derived from an EMBL/GenBank/DDBJ whole genome shotgun (WGS) entry which is preliminary data.</text>
</comment>
<evidence type="ECO:0000256" key="1">
    <source>
        <dbReference type="SAM" id="MobiDB-lite"/>
    </source>
</evidence>
<sequence>ELCFFGCHLLTSFYSFSHMSSISRNTHCISEMLPFEFDYKIDTANTEVSLDTCLENIQTYVQVELKSVIENPSDNQINTESLRQPDALESDPQKQSYQNQDAYDYLRRAKNKIKRKFF</sequence>
<gene>
    <name evidence="2" type="ORF">FEV09_15060</name>
</gene>